<keyword evidence="2 5" id="KW-0812">Transmembrane</keyword>
<evidence type="ECO:0000256" key="3">
    <source>
        <dbReference type="ARBA" id="ARBA00022989"/>
    </source>
</evidence>
<protein>
    <submittedName>
        <fullName evidence="6">Uncharacterized protein</fullName>
    </submittedName>
</protein>
<proteinExistence type="predicted"/>
<dbReference type="SUPFAM" id="SSF103506">
    <property type="entry name" value="Mitochondrial carrier"/>
    <property type="match status" value="1"/>
</dbReference>
<evidence type="ECO:0000256" key="2">
    <source>
        <dbReference type="ARBA" id="ARBA00022692"/>
    </source>
</evidence>
<evidence type="ECO:0000313" key="7">
    <source>
        <dbReference type="Proteomes" id="UP001465976"/>
    </source>
</evidence>
<dbReference type="Proteomes" id="UP001465976">
    <property type="component" value="Unassembled WGS sequence"/>
</dbReference>
<keyword evidence="3 5" id="KW-1133">Transmembrane helix</keyword>
<sequence>MDLKMQWMLIVMALDWGILVPLGGALVRWRAHYNPKRIHIRGRVMEGQQLQEETISPIRGYFSILRRVHDIEGIPGFYKGLVPSILSDVCTMLLVEAFFSEKSSRLGDADNDTASYFDINIVKRMLYWILRTAIGIPLEIVKNRAITTPYRLPWGAPIQSLNVLLSQSERHSLWRLYLIPGFVLARVVLLELFWYGVGPIRDILIPEFVGPQSGADEHYMKSLACFFLFNHILCALVQTPLEVALVRLSVQKYHDTEGVSRDKAGSPFARQEVELKRYSDEKVIRLKDTDLQPYKGLVDCLYTILVEEGWKTMFKSGWRTLFGM</sequence>
<organism evidence="6 7">
    <name type="scientific">Marasmius crinis-equi</name>
    <dbReference type="NCBI Taxonomy" id="585013"/>
    <lineage>
        <taxon>Eukaryota</taxon>
        <taxon>Fungi</taxon>
        <taxon>Dikarya</taxon>
        <taxon>Basidiomycota</taxon>
        <taxon>Agaricomycotina</taxon>
        <taxon>Agaricomycetes</taxon>
        <taxon>Agaricomycetidae</taxon>
        <taxon>Agaricales</taxon>
        <taxon>Marasmiineae</taxon>
        <taxon>Marasmiaceae</taxon>
        <taxon>Marasmius</taxon>
    </lineage>
</organism>
<name>A0ABR3FM88_9AGAR</name>
<gene>
    <name evidence="6" type="ORF">V5O48_005454</name>
</gene>
<dbReference type="Gene3D" id="1.50.40.10">
    <property type="entry name" value="Mitochondrial carrier domain"/>
    <property type="match status" value="1"/>
</dbReference>
<feature type="transmembrane region" description="Helical" evidence="5">
    <location>
        <begin position="176"/>
        <end position="198"/>
    </location>
</feature>
<keyword evidence="4 5" id="KW-0472">Membrane</keyword>
<evidence type="ECO:0000256" key="5">
    <source>
        <dbReference type="SAM" id="Phobius"/>
    </source>
</evidence>
<keyword evidence="7" id="KW-1185">Reference proteome</keyword>
<feature type="transmembrane region" description="Helical" evidence="5">
    <location>
        <begin position="6"/>
        <end position="27"/>
    </location>
</feature>
<dbReference type="InterPro" id="IPR023395">
    <property type="entry name" value="MCP_dom_sf"/>
</dbReference>
<reference evidence="6 7" key="1">
    <citation type="submission" date="2024-02" db="EMBL/GenBank/DDBJ databases">
        <title>A draft genome for the cacao thread blight pathogen Marasmius crinis-equi.</title>
        <authorList>
            <person name="Cohen S.P."/>
            <person name="Baruah I.K."/>
            <person name="Amoako-Attah I."/>
            <person name="Bukari Y."/>
            <person name="Meinhardt L.W."/>
            <person name="Bailey B.A."/>
        </authorList>
    </citation>
    <scope>NUCLEOTIDE SEQUENCE [LARGE SCALE GENOMIC DNA]</scope>
    <source>
        <strain evidence="6 7">GH-76</strain>
    </source>
</reference>
<evidence type="ECO:0000313" key="6">
    <source>
        <dbReference type="EMBL" id="KAL0576534.1"/>
    </source>
</evidence>
<evidence type="ECO:0000256" key="1">
    <source>
        <dbReference type="ARBA" id="ARBA00004370"/>
    </source>
</evidence>
<comment type="subcellular location">
    <subcellularLocation>
        <location evidence="1">Membrane</location>
    </subcellularLocation>
</comment>
<comment type="caution">
    <text evidence="6">The sequence shown here is derived from an EMBL/GenBank/DDBJ whole genome shotgun (WGS) entry which is preliminary data.</text>
</comment>
<dbReference type="EMBL" id="JBAHYK010000217">
    <property type="protein sequence ID" value="KAL0576534.1"/>
    <property type="molecule type" value="Genomic_DNA"/>
</dbReference>
<evidence type="ECO:0000256" key="4">
    <source>
        <dbReference type="ARBA" id="ARBA00023136"/>
    </source>
</evidence>
<accession>A0ABR3FM88</accession>